<evidence type="ECO:0000313" key="4">
    <source>
        <dbReference type="Proteomes" id="UP000693758"/>
    </source>
</evidence>
<evidence type="ECO:0000256" key="1">
    <source>
        <dbReference type="SAM" id="MobiDB-lite"/>
    </source>
</evidence>
<gene>
    <name evidence="3" type="primary">20</name>
    <name evidence="3" type="ORF">SEA_SICARIUS2_20</name>
</gene>
<feature type="transmembrane region" description="Helical" evidence="2">
    <location>
        <begin position="634"/>
        <end position="653"/>
    </location>
</feature>
<sequence>MAEERVVLTAELRDEMSAPLDSLQSKVKSTERTISDSAKKQAASTKSSSTTILSALEGQGAATGTLSGKWNKLSSVASGAWGGAKNAVVQAGQKIIRASRDAGEDSGKQMSDGFGSKLKGALGGLAAAAGAKMTFDGLNSAVNTFSELEDSSAAAGVVFGKNMGDITALAASAGEKLGLTQQQVVSSATTFGSYGKMAGMAGKDLSKFATDQTAMAADLASFWGKSPEQAIEAIGAAYRGEAEPMRAFGVMIDENTLKNEAMKQGLIKTTKDALTPANKILATRALILNSTKDAQGDFARTMNSTANVQKRLDSATTNLSAKFGSLLAPAFTAARLKALGAVNAVSSLLDKVIAAKAVMKGGGTNKDIAAALGLSPEAAQRFSDIVGPIRAFFGAYRDGTSDVTSSGIAGVFEQLGGVLGRVHAGLTIGRKEIVGLGTDIDPLVGRVAGLKARFSELLQNMSPAQWAGVAGGAGLLLASFGKFAPMMSPIVGMFAKMGPLVGQLGGSLKFLLGPIGLLAGLLIYAYATSEPFRIMVNSLVTSLLSLAMTLMTSLMPVFSQLMTTLMPVLVGLFASLVPIITQLLIAIVPVVVTIAAQLIPVFMQLITMVLPIVTGLIVALVPVFLMLLQALVPIIPPVLQIAMALLNLAVAVITPLMPLITMLAGLLSGILVGAISAVTPIVKFLIDGFSGLVNFLKGPLTSAIDVVAGIFKGLGDIIGGVMDGIGDFMSNPMGGIQDMLGMPKNSGGGVYSGGGVVGAARFAGGGTLGGYAPGRDIIPALLSPGESVLVPELTRAIGPGNIMAANRIASGGRAAGSGPSLTGGYSNTASSGGGTATIVAEGAVQINIIAQDGKISEDDIETIKRVIEDIFDDHESRGY</sequence>
<protein>
    <submittedName>
        <fullName evidence="3">Tape measure protein</fullName>
    </submittedName>
</protein>
<proteinExistence type="predicted"/>
<dbReference type="Proteomes" id="UP000693758">
    <property type="component" value="Segment"/>
</dbReference>
<keyword evidence="2" id="KW-0472">Membrane</keyword>
<reference evidence="3" key="1">
    <citation type="submission" date="2021-04" db="EMBL/GenBank/DDBJ databases">
        <authorList>
            <person name="Black C."/>
            <person name="Barkhordar M.H."/>
            <person name="Chen C."/>
            <person name="Chin S.C."/>
            <person name="Fang R."/>
            <person name="Fontenot L.A."/>
            <person name="Fulinara C.P."/>
            <person name="Gaeta R."/>
            <person name="Hong M.-L.O."/>
            <person name="Jiang B.L."/>
            <person name="Kapinos A."/>
            <person name="Komaranchath M."/>
            <person name="Lan W.C."/>
            <person name="Mirjafari-Firoozabadi S.-A."/>
            <person name="Padua J.-W.P."/>
            <person name="Ramarapu R."/>
            <person name="Santana M.G."/>
            <person name="Shaffer R.D."/>
            <person name="Soumakis M."/>
            <person name="Torres N.C."/>
            <person name="Tseng A."/>
            <person name="Venkatesh S."/>
            <person name="Wang V."/>
            <person name="Yanovsky A.O."/>
            <person name="Nguyen M.A."/>
            <person name="Swift C.M."/>
            <person name="Mayet R.A."/>
            <person name="Chen A."/>
            <person name="Demo S."/>
            <person name="Tse V.Y."/>
            <person name="Garlena R.A."/>
            <person name="Russell D.A."/>
            <person name="Pope W.H."/>
            <person name="Jacobs-Sera D."/>
            <person name="Hatfull G.F."/>
            <person name="Reddi K."/>
            <person name="Moberg-Parker J."/>
            <person name="Freise A.C."/>
        </authorList>
    </citation>
    <scope>NUCLEOTIDE SEQUENCE</scope>
</reference>
<organism evidence="3 4">
    <name type="scientific">Arthrobacter phage Sicarius2</name>
    <dbReference type="NCBI Taxonomy" id="2836090"/>
    <lineage>
        <taxon>Viruses</taxon>
        <taxon>Duplodnaviria</taxon>
        <taxon>Heunggongvirae</taxon>
        <taxon>Uroviricota</taxon>
        <taxon>Caudoviricetes</taxon>
        <taxon>Berryhillviridae</taxon>
        <taxon>Sicariusvirus</taxon>
        <taxon>Sicariusvirus sicarius2</taxon>
    </lineage>
</organism>
<keyword evidence="4" id="KW-1185">Reference proteome</keyword>
<dbReference type="EMBL" id="MW862982">
    <property type="protein sequence ID" value="QWY81925.1"/>
    <property type="molecule type" value="Genomic_DNA"/>
</dbReference>
<feature type="compositionally biased region" description="Basic and acidic residues" evidence="1">
    <location>
        <begin position="28"/>
        <end position="39"/>
    </location>
</feature>
<feature type="transmembrane region" description="Helical" evidence="2">
    <location>
        <begin position="659"/>
        <end position="682"/>
    </location>
</feature>
<name>A0A8F3E5P4_9CAUD</name>
<feature type="transmembrane region" description="Helical" evidence="2">
    <location>
        <begin position="506"/>
        <end position="527"/>
    </location>
</feature>
<feature type="transmembrane region" description="Helical" evidence="2">
    <location>
        <begin position="539"/>
        <end position="558"/>
    </location>
</feature>
<keyword evidence="2" id="KW-0812">Transmembrane</keyword>
<evidence type="ECO:0000313" key="3">
    <source>
        <dbReference type="EMBL" id="QWY81925.1"/>
    </source>
</evidence>
<accession>A0A8F3E5P4</accession>
<feature type="transmembrane region" description="Helical" evidence="2">
    <location>
        <begin position="605"/>
        <end position="627"/>
    </location>
</feature>
<feature type="compositionally biased region" description="Low complexity" evidence="1">
    <location>
        <begin position="40"/>
        <end position="49"/>
    </location>
</feature>
<evidence type="ECO:0000256" key="2">
    <source>
        <dbReference type="SAM" id="Phobius"/>
    </source>
</evidence>
<feature type="region of interest" description="Disordered" evidence="1">
    <location>
        <begin position="18"/>
        <end position="49"/>
    </location>
</feature>
<keyword evidence="2" id="KW-1133">Transmembrane helix</keyword>
<feature type="transmembrane region" description="Helical" evidence="2">
    <location>
        <begin position="570"/>
        <end position="599"/>
    </location>
</feature>